<dbReference type="PANTHER" id="PTHR22847:SF637">
    <property type="entry name" value="WD REPEAT DOMAIN 5B"/>
    <property type="match status" value="1"/>
</dbReference>
<protein>
    <recommendedName>
        <fullName evidence="4">Mitochondrial division protein 1</fullName>
    </recommendedName>
</protein>
<feature type="repeat" description="WD" evidence="6">
    <location>
        <begin position="275"/>
        <end position="314"/>
    </location>
</feature>
<proteinExistence type="inferred from homology"/>
<dbReference type="GO" id="GO:1990234">
    <property type="term" value="C:transferase complex"/>
    <property type="evidence" value="ECO:0007669"/>
    <property type="project" value="UniProtKB-ARBA"/>
</dbReference>
<dbReference type="EMBL" id="CP017814">
    <property type="protein sequence ID" value="APA05977.1"/>
    <property type="molecule type" value="Genomic_DNA"/>
</dbReference>
<evidence type="ECO:0000313" key="8">
    <source>
        <dbReference type="EMBL" id="APA05977.1"/>
    </source>
</evidence>
<dbReference type="Proteomes" id="UP000177798">
    <property type="component" value="Chromosome 1"/>
</dbReference>
<dbReference type="PROSITE" id="PS50082">
    <property type="entry name" value="WD_REPEATS_2"/>
    <property type="match status" value="3"/>
</dbReference>
<dbReference type="InterPro" id="IPR019775">
    <property type="entry name" value="WD40_repeat_CS"/>
</dbReference>
<evidence type="ECO:0000256" key="3">
    <source>
        <dbReference type="ARBA" id="ARBA00038415"/>
    </source>
</evidence>
<accession>A0A1D9PTF7</accession>
<dbReference type="AlphaFoldDB" id="A0A1D9PTF7"/>
<organism evidence="8 9">
    <name type="scientific">Sclerotinia sclerotiorum (strain ATCC 18683 / 1980 / Ss-1)</name>
    <name type="common">White mold</name>
    <name type="synonym">Whetzelinia sclerotiorum</name>
    <dbReference type="NCBI Taxonomy" id="665079"/>
    <lineage>
        <taxon>Eukaryota</taxon>
        <taxon>Fungi</taxon>
        <taxon>Dikarya</taxon>
        <taxon>Ascomycota</taxon>
        <taxon>Pezizomycotina</taxon>
        <taxon>Leotiomycetes</taxon>
        <taxon>Helotiales</taxon>
        <taxon>Sclerotiniaceae</taxon>
        <taxon>Sclerotinia</taxon>
    </lineage>
</organism>
<dbReference type="PROSITE" id="PS00678">
    <property type="entry name" value="WD_REPEATS_1"/>
    <property type="match status" value="1"/>
</dbReference>
<comment type="function">
    <text evidence="5">Involved in mitochondrial fission. Acts as an adapter protein required to form mitochondrial fission complexes. Formation of these complexes is required to promote constriction and fission of the mitochondrial compartment at a late step in mitochondrial division.</text>
</comment>
<keyword evidence="1 6" id="KW-0853">WD repeat</keyword>
<keyword evidence="2" id="KW-0677">Repeat</keyword>
<dbReference type="RefSeq" id="XP_001597417.1">
    <property type="nucleotide sequence ID" value="XM_001597367.1"/>
</dbReference>
<dbReference type="VEuPathDB" id="FungiDB:sscle_01g007470"/>
<evidence type="ECO:0000256" key="1">
    <source>
        <dbReference type="ARBA" id="ARBA00022574"/>
    </source>
</evidence>
<dbReference type="InterPro" id="IPR036322">
    <property type="entry name" value="WD40_repeat_dom_sf"/>
</dbReference>
<evidence type="ECO:0000256" key="4">
    <source>
        <dbReference type="ARBA" id="ARBA00039789"/>
    </source>
</evidence>
<gene>
    <name evidence="8" type="ORF">sscle_01g007470</name>
</gene>
<feature type="region of interest" description="Disordered" evidence="7">
    <location>
        <begin position="1"/>
        <end position="32"/>
    </location>
</feature>
<evidence type="ECO:0000256" key="5">
    <source>
        <dbReference type="ARBA" id="ARBA00043913"/>
    </source>
</evidence>
<dbReference type="SUPFAM" id="SSF50978">
    <property type="entry name" value="WD40 repeat-like"/>
    <property type="match status" value="1"/>
</dbReference>
<dbReference type="PANTHER" id="PTHR22847">
    <property type="entry name" value="WD40 REPEAT PROTEIN"/>
    <property type="match status" value="1"/>
</dbReference>
<dbReference type="Gene3D" id="2.130.10.10">
    <property type="entry name" value="YVTN repeat-like/Quinoprotein amine dehydrogenase"/>
    <property type="match status" value="2"/>
</dbReference>
<dbReference type="OMA" id="TIRTWPL"/>
<dbReference type="Pfam" id="PF00400">
    <property type="entry name" value="WD40"/>
    <property type="match status" value="4"/>
</dbReference>
<dbReference type="SMART" id="SM00320">
    <property type="entry name" value="WD40"/>
    <property type="match status" value="6"/>
</dbReference>
<evidence type="ECO:0000313" key="9">
    <source>
        <dbReference type="Proteomes" id="UP000177798"/>
    </source>
</evidence>
<sequence length="397" mass="43791">MSRSTDPGHFFQTDASESTRARRAAKSGNKNGNPIVLQSKLLSLIPDPFSSQCVYIAESAGCVRRVNIETRDTKTIYRGPTAPVTSVAIGGHGGNTVFAGCWDKQIWSWDRESKVLGKKFKGHSDFVKAIVCVNIEGTDCLISGGADAKIMVWNTTTGERLHTLRDKSESMMAVQHLALDPEDSTNTEVVLVSSSSDPHIRRWRVSLSSASQILDTTEEISEQSKPIRDTILEHETSVYQVLFAGDEEETDLWTASADGTAKCLSRAKHWSAEETYEHGDYVRTVAVTDTWVVTAGRDEDVKVWDKATGKLWHVYDGHYEEVTGLTVLQGGKQAISISIDGTVRTWGLGKVELEKARLENEEKAKGIVKEEKVEPKKGLMTAEEEAELAELLDSDDD</sequence>
<dbReference type="KEGG" id="ssl:SS1G_01611"/>
<evidence type="ECO:0000256" key="6">
    <source>
        <dbReference type="PROSITE-ProRule" id="PRU00221"/>
    </source>
</evidence>
<dbReference type="OrthoDB" id="6262491at2759"/>
<feature type="repeat" description="WD" evidence="6">
    <location>
        <begin position="120"/>
        <end position="163"/>
    </location>
</feature>
<evidence type="ECO:0000256" key="7">
    <source>
        <dbReference type="SAM" id="MobiDB-lite"/>
    </source>
</evidence>
<reference evidence="9" key="1">
    <citation type="journal article" date="2017" name="Genome Biol. Evol.">
        <title>The complete genome sequence of the phytopathogenic fungus Sclerotinia sclerotiorum reveals insights into the genome architecture of broad host range pathogens.</title>
        <authorList>
            <person name="Derbyshire M."/>
            <person name="Denton-Giles M."/>
            <person name="Hegedus D."/>
            <person name="Seifbarghy S."/>
            <person name="Rollins J."/>
            <person name="van Kan J."/>
            <person name="Seidl M.F."/>
            <person name="Faino L."/>
            <person name="Mbengue M."/>
            <person name="Navaud O."/>
            <person name="Raffaele S."/>
            <person name="Hammond-Kosack K."/>
            <person name="Heard S."/>
            <person name="Oliver R."/>
        </authorList>
    </citation>
    <scope>NUCLEOTIDE SEQUENCE [LARGE SCALE GENOMIC DNA]</scope>
    <source>
        <strain evidence="9">ATCC 18683 / 1980 / Ss-1</strain>
    </source>
</reference>
<dbReference type="InterPro" id="IPR001680">
    <property type="entry name" value="WD40_rpt"/>
</dbReference>
<name>A0A1D9PTF7_SCLS1</name>
<dbReference type="InterPro" id="IPR015943">
    <property type="entry name" value="WD40/YVTN_repeat-like_dom_sf"/>
</dbReference>
<evidence type="ECO:0000256" key="2">
    <source>
        <dbReference type="ARBA" id="ARBA00022737"/>
    </source>
</evidence>
<comment type="similarity">
    <text evidence="3">Belongs to the WD repeat MDV1/CAF4 family.</text>
</comment>
<feature type="repeat" description="WD" evidence="6">
    <location>
        <begin position="315"/>
        <end position="348"/>
    </location>
</feature>
<dbReference type="FunFam" id="2.130.10.10:FF:001800">
    <property type="entry name" value="Similar to WD repeat-containing protein"/>
    <property type="match status" value="1"/>
</dbReference>